<name>A0A4C1TUH9_EUMVA</name>
<organism evidence="2 3">
    <name type="scientific">Eumeta variegata</name>
    <name type="common">Bagworm moth</name>
    <name type="synonym">Eumeta japonica</name>
    <dbReference type="NCBI Taxonomy" id="151549"/>
    <lineage>
        <taxon>Eukaryota</taxon>
        <taxon>Metazoa</taxon>
        <taxon>Ecdysozoa</taxon>
        <taxon>Arthropoda</taxon>
        <taxon>Hexapoda</taxon>
        <taxon>Insecta</taxon>
        <taxon>Pterygota</taxon>
        <taxon>Neoptera</taxon>
        <taxon>Endopterygota</taxon>
        <taxon>Lepidoptera</taxon>
        <taxon>Glossata</taxon>
        <taxon>Ditrysia</taxon>
        <taxon>Tineoidea</taxon>
        <taxon>Psychidae</taxon>
        <taxon>Oiketicinae</taxon>
        <taxon>Eumeta</taxon>
    </lineage>
</organism>
<evidence type="ECO:0000313" key="2">
    <source>
        <dbReference type="EMBL" id="GBP17650.1"/>
    </source>
</evidence>
<keyword evidence="3" id="KW-1185">Reference proteome</keyword>
<reference evidence="2 3" key="1">
    <citation type="journal article" date="2019" name="Commun. Biol.">
        <title>The bagworm genome reveals a unique fibroin gene that provides high tensile strength.</title>
        <authorList>
            <person name="Kono N."/>
            <person name="Nakamura H."/>
            <person name="Ohtoshi R."/>
            <person name="Tomita M."/>
            <person name="Numata K."/>
            <person name="Arakawa K."/>
        </authorList>
    </citation>
    <scope>NUCLEOTIDE SEQUENCE [LARGE SCALE GENOMIC DNA]</scope>
</reference>
<dbReference type="OrthoDB" id="411823at2759"/>
<dbReference type="GO" id="GO:0003676">
    <property type="term" value="F:nucleic acid binding"/>
    <property type="evidence" value="ECO:0007669"/>
    <property type="project" value="InterPro"/>
</dbReference>
<sequence>MKLGLFWVTAHAGIERNKRADELARRDVLTKKTAADYSFPLSYAKRVIRTTTLEDCQERYAEGSTTETTKYFFSRIEEAYRVIRQVEMTSQMAQTLTGHGRFTRYLYKLRDLRDGLS</sequence>
<protein>
    <recommendedName>
        <fullName evidence="1">RNase H type-1 domain-containing protein</fullName>
    </recommendedName>
</protein>
<proteinExistence type="predicted"/>
<dbReference type="InterPro" id="IPR002156">
    <property type="entry name" value="RNaseH_domain"/>
</dbReference>
<feature type="domain" description="RNase H type-1" evidence="1">
    <location>
        <begin position="1"/>
        <end position="29"/>
    </location>
</feature>
<accession>A0A4C1TUH9</accession>
<dbReference type="PROSITE" id="PS50879">
    <property type="entry name" value="RNASE_H_1"/>
    <property type="match status" value="1"/>
</dbReference>
<dbReference type="GO" id="GO:0004523">
    <property type="term" value="F:RNA-DNA hybrid ribonuclease activity"/>
    <property type="evidence" value="ECO:0007669"/>
    <property type="project" value="InterPro"/>
</dbReference>
<evidence type="ECO:0000313" key="3">
    <source>
        <dbReference type="Proteomes" id="UP000299102"/>
    </source>
</evidence>
<dbReference type="EMBL" id="BGZK01000089">
    <property type="protein sequence ID" value="GBP17650.1"/>
    <property type="molecule type" value="Genomic_DNA"/>
</dbReference>
<comment type="caution">
    <text evidence="2">The sequence shown here is derived from an EMBL/GenBank/DDBJ whole genome shotgun (WGS) entry which is preliminary data.</text>
</comment>
<evidence type="ECO:0000259" key="1">
    <source>
        <dbReference type="PROSITE" id="PS50879"/>
    </source>
</evidence>
<dbReference type="AlphaFoldDB" id="A0A4C1TUH9"/>
<gene>
    <name evidence="2" type="ORF">EVAR_8647_1</name>
</gene>
<dbReference type="Proteomes" id="UP000299102">
    <property type="component" value="Unassembled WGS sequence"/>
</dbReference>